<sequence length="312" mass="36155">MVLKVMKDSIDACVYNIKEGNVNWFMSTYLTLVHVAAAVGIWSIPSCTWQTLLFAFLLWPLSGFGITAGVHRLWSHRAYQAKLPFRLVLMLLNSIANQGSIYHWTRDHRVHHKHSETNSDPHNAKRGFFFAHMGWLMLKKHPDVIKAGKDMDFSDLLMDPVVRLQRLLDPWLQLVMCFAFPAFMCQLWGDSLWNGYFVPGALRYVYVFHCTFLVNSAAHFFGDRHYDSNIWPAENPIVSFFAIGEGWHNWHHKYPFDYAASEFGISTQYNPTKMFIDLGASMGQVYKRKRATEAWELLKEKRASQEPKAKAE</sequence>
<evidence type="ECO:0000256" key="5">
    <source>
        <dbReference type="ARBA" id="ARBA00022832"/>
    </source>
</evidence>
<keyword evidence="6 13" id="KW-1133">Transmembrane helix</keyword>
<dbReference type="AlphaFoldDB" id="A0A7S2V510"/>
<dbReference type="PRINTS" id="PR00075">
    <property type="entry name" value="FACDDSATRASE"/>
</dbReference>
<dbReference type="CDD" id="cd03505">
    <property type="entry name" value="Delta9-FADS-like"/>
    <property type="match status" value="1"/>
</dbReference>
<feature type="transmembrane region" description="Helical" evidence="13">
    <location>
        <begin position="171"/>
        <end position="189"/>
    </location>
</feature>
<comment type="subcellular location">
    <subcellularLocation>
        <location evidence="1">Membrane</location>
        <topology evidence="1">Multi-pass membrane protein</topology>
    </subcellularLocation>
</comment>
<dbReference type="EMBL" id="HBHR01021551">
    <property type="protein sequence ID" value="CAD9872923.1"/>
    <property type="molecule type" value="Transcribed_RNA"/>
</dbReference>
<comment type="similarity">
    <text evidence="2 12">Belongs to the fatty acid desaturase type 1 family.</text>
</comment>
<evidence type="ECO:0000256" key="6">
    <source>
        <dbReference type="ARBA" id="ARBA00022989"/>
    </source>
</evidence>
<feature type="transmembrane region" description="Helical" evidence="13">
    <location>
        <begin position="201"/>
        <end position="221"/>
    </location>
</feature>
<evidence type="ECO:0000259" key="14">
    <source>
        <dbReference type="Pfam" id="PF00487"/>
    </source>
</evidence>
<evidence type="ECO:0000256" key="12">
    <source>
        <dbReference type="RuleBase" id="RU000581"/>
    </source>
</evidence>
<gene>
    <name evidence="15" type="ORF">FJAP1339_LOCUS10957</name>
</gene>
<dbReference type="PANTHER" id="PTHR11351">
    <property type="entry name" value="ACYL-COA DESATURASE"/>
    <property type="match status" value="1"/>
</dbReference>
<dbReference type="PANTHER" id="PTHR11351:SF31">
    <property type="entry name" value="DESATURASE 1, ISOFORM A-RELATED"/>
    <property type="match status" value="1"/>
</dbReference>
<evidence type="ECO:0000313" key="15">
    <source>
        <dbReference type="EMBL" id="CAD9872923.1"/>
    </source>
</evidence>
<evidence type="ECO:0000256" key="10">
    <source>
        <dbReference type="ARBA" id="ARBA00023136"/>
    </source>
</evidence>
<proteinExistence type="inferred from homology"/>
<feature type="domain" description="Fatty acid desaturase" evidence="14">
    <location>
        <begin position="48"/>
        <end position="255"/>
    </location>
</feature>
<keyword evidence="3 12" id="KW-0444">Lipid biosynthesis</keyword>
<evidence type="ECO:0000256" key="7">
    <source>
        <dbReference type="ARBA" id="ARBA00023002"/>
    </source>
</evidence>
<keyword evidence="4 12" id="KW-0812">Transmembrane</keyword>
<evidence type="ECO:0000256" key="13">
    <source>
        <dbReference type="SAM" id="Phobius"/>
    </source>
</evidence>
<dbReference type="GO" id="GO:0006636">
    <property type="term" value="P:unsaturated fatty acid biosynthetic process"/>
    <property type="evidence" value="ECO:0007669"/>
    <property type="project" value="TreeGrafter"/>
</dbReference>
<reference evidence="15" key="1">
    <citation type="submission" date="2021-01" db="EMBL/GenBank/DDBJ databases">
        <authorList>
            <person name="Corre E."/>
            <person name="Pelletier E."/>
            <person name="Niang G."/>
            <person name="Scheremetjew M."/>
            <person name="Finn R."/>
            <person name="Kale V."/>
            <person name="Holt S."/>
            <person name="Cochrane G."/>
            <person name="Meng A."/>
            <person name="Brown T."/>
            <person name="Cohen L."/>
        </authorList>
    </citation>
    <scope>NUCLEOTIDE SEQUENCE</scope>
    <source>
        <strain evidence="15">CCMP1661</strain>
    </source>
</reference>
<protein>
    <recommendedName>
        <fullName evidence="14">Fatty acid desaturase domain-containing protein</fullName>
    </recommendedName>
</protein>
<evidence type="ECO:0000256" key="2">
    <source>
        <dbReference type="ARBA" id="ARBA00009295"/>
    </source>
</evidence>
<comment type="domain">
    <text evidence="12">The histidine box domains are involved in binding the catalytic metal ions.</text>
</comment>
<keyword evidence="5" id="KW-0276">Fatty acid metabolism</keyword>
<dbReference type="GO" id="GO:0004768">
    <property type="term" value="F:stearoyl-CoA 9-desaturase activity"/>
    <property type="evidence" value="ECO:0007669"/>
    <property type="project" value="TreeGrafter"/>
</dbReference>
<evidence type="ECO:0000256" key="4">
    <source>
        <dbReference type="ARBA" id="ARBA00022692"/>
    </source>
</evidence>
<feature type="transmembrane region" description="Helical" evidence="13">
    <location>
        <begin position="51"/>
        <end position="71"/>
    </location>
</feature>
<dbReference type="InterPro" id="IPR015876">
    <property type="entry name" value="Acyl-CoA_DS"/>
</dbReference>
<evidence type="ECO:0000256" key="11">
    <source>
        <dbReference type="ARBA" id="ARBA00023160"/>
    </source>
</evidence>
<feature type="transmembrane region" description="Helical" evidence="13">
    <location>
        <begin position="24"/>
        <end position="44"/>
    </location>
</feature>
<name>A0A7S2V510_9STRA</name>
<dbReference type="InterPro" id="IPR005804">
    <property type="entry name" value="FA_desaturase_dom"/>
</dbReference>
<organism evidence="15">
    <name type="scientific">Fibrocapsa japonica</name>
    <dbReference type="NCBI Taxonomy" id="94617"/>
    <lineage>
        <taxon>Eukaryota</taxon>
        <taxon>Sar</taxon>
        <taxon>Stramenopiles</taxon>
        <taxon>Ochrophyta</taxon>
        <taxon>Raphidophyceae</taxon>
        <taxon>Chattonellales</taxon>
        <taxon>Chattonellaceae</taxon>
        <taxon>Fibrocapsa</taxon>
    </lineage>
</organism>
<dbReference type="Pfam" id="PF00487">
    <property type="entry name" value="FA_desaturase"/>
    <property type="match status" value="1"/>
</dbReference>
<evidence type="ECO:0000256" key="8">
    <source>
        <dbReference type="ARBA" id="ARBA00023004"/>
    </source>
</evidence>
<accession>A0A7S2V510</accession>
<comment type="cofactor">
    <cofactor evidence="12">
        <name>Fe(2+)</name>
        <dbReference type="ChEBI" id="CHEBI:29033"/>
    </cofactor>
</comment>
<evidence type="ECO:0000256" key="9">
    <source>
        <dbReference type="ARBA" id="ARBA00023098"/>
    </source>
</evidence>
<keyword evidence="9" id="KW-0443">Lipid metabolism</keyword>
<keyword evidence="7 12" id="KW-0560">Oxidoreductase</keyword>
<evidence type="ECO:0000256" key="3">
    <source>
        <dbReference type="ARBA" id="ARBA00022516"/>
    </source>
</evidence>
<keyword evidence="11 12" id="KW-0275">Fatty acid biosynthesis</keyword>
<keyword evidence="10 13" id="KW-0472">Membrane</keyword>
<evidence type="ECO:0000256" key="1">
    <source>
        <dbReference type="ARBA" id="ARBA00004141"/>
    </source>
</evidence>
<dbReference type="GO" id="GO:0005789">
    <property type="term" value="C:endoplasmic reticulum membrane"/>
    <property type="evidence" value="ECO:0007669"/>
    <property type="project" value="TreeGrafter"/>
</dbReference>
<keyword evidence="8" id="KW-0408">Iron</keyword>
<dbReference type="GO" id="GO:0005506">
    <property type="term" value="F:iron ion binding"/>
    <property type="evidence" value="ECO:0007669"/>
    <property type="project" value="TreeGrafter"/>
</dbReference>